<accession>A0ABT5SA65</accession>
<keyword evidence="3" id="KW-1185">Reference proteome</keyword>
<proteinExistence type="predicted"/>
<reference evidence="2" key="1">
    <citation type="submission" date="2023-02" db="EMBL/GenBank/DDBJ databases">
        <title>Polaribacter ponticola sp. nov., isolated from seawater.</title>
        <authorList>
            <person name="Baek J.H."/>
            <person name="Kim J.M."/>
            <person name="Choi D.G."/>
            <person name="Jeon C.O."/>
        </authorList>
    </citation>
    <scope>NUCLEOTIDE SEQUENCE</scope>
    <source>
        <strain evidence="2">MSW5</strain>
    </source>
</reference>
<organism evidence="2 3">
    <name type="scientific">Polaribacter ponticola</name>
    <dbReference type="NCBI Taxonomy" id="2978475"/>
    <lineage>
        <taxon>Bacteria</taxon>
        <taxon>Pseudomonadati</taxon>
        <taxon>Bacteroidota</taxon>
        <taxon>Flavobacteriia</taxon>
        <taxon>Flavobacteriales</taxon>
        <taxon>Flavobacteriaceae</taxon>
    </lineage>
</organism>
<comment type="caution">
    <text evidence="2">The sequence shown here is derived from an EMBL/GenBank/DDBJ whole genome shotgun (WGS) entry which is preliminary data.</text>
</comment>
<keyword evidence="1" id="KW-0812">Transmembrane</keyword>
<gene>
    <name evidence="2" type="ORF">N5A56_008040</name>
</gene>
<protein>
    <recommendedName>
        <fullName evidence="4">PH domain-containing protein</fullName>
    </recommendedName>
</protein>
<evidence type="ECO:0000313" key="3">
    <source>
        <dbReference type="Proteomes" id="UP001151478"/>
    </source>
</evidence>
<evidence type="ECO:0008006" key="4">
    <source>
        <dbReference type="Google" id="ProtNLM"/>
    </source>
</evidence>
<name>A0ABT5SA65_9FLAO</name>
<keyword evidence="1" id="KW-1133">Transmembrane helix</keyword>
<dbReference type="Proteomes" id="UP001151478">
    <property type="component" value="Unassembled WGS sequence"/>
</dbReference>
<keyword evidence="1" id="KW-0472">Membrane</keyword>
<evidence type="ECO:0000313" key="2">
    <source>
        <dbReference type="EMBL" id="MDD7914371.1"/>
    </source>
</evidence>
<dbReference type="EMBL" id="JAOSLC020000003">
    <property type="protein sequence ID" value="MDD7914371.1"/>
    <property type="molecule type" value="Genomic_DNA"/>
</dbReference>
<sequence length="190" mass="22153">MKIEFNEEQKFTQWWLWLILIGIGILPIFGIYKQFILGEKFGDKPMSDFGLIIFCVFIFGLIAMFWFMRLKTEIDQNEIRMIFFPFVKKQVNWNEIKSAEIVNYGFVGGWGIRPWTKYGTVYNMKGNKGLAIEILNGKKFLIGTQKETELNKLVEKASWQQSIKLMASSSLLTKNPRGFSIRLVFAKLVV</sequence>
<evidence type="ECO:0000256" key="1">
    <source>
        <dbReference type="SAM" id="Phobius"/>
    </source>
</evidence>
<feature type="transmembrane region" description="Helical" evidence="1">
    <location>
        <begin position="49"/>
        <end position="68"/>
    </location>
</feature>
<feature type="transmembrane region" description="Helical" evidence="1">
    <location>
        <begin position="14"/>
        <end position="37"/>
    </location>
</feature>
<dbReference type="RefSeq" id="WP_265724991.1">
    <property type="nucleotide sequence ID" value="NZ_JAOSLC020000003.1"/>
</dbReference>